<keyword evidence="1" id="KW-1133">Transmembrane helix</keyword>
<proteinExistence type="predicted"/>
<feature type="transmembrane region" description="Helical" evidence="1">
    <location>
        <begin position="228"/>
        <end position="248"/>
    </location>
</feature>
<dbReference type="Proteomes" id="UP000621540">
    <property type="component" value="Unassembled WGS sequence"/>
</dbReference>
<gene>
    <name evidence="2" type="ORF">H8Z76_07840</name>
</gene>
<feature type="transmembrane region" description="Helical" evidence="1">
    <location>
        <begin position="408"/>
        <end position="429"/>
    </location>
</feature>
<feature type="transmembrane region" description="Helical" evidence="1">
    <location>
        <begin position="801"/>
        <end position="820"/>
    </location>
</feature>
<dbReference type="EMBL" id="JACOQH010000004">
    <property type="protein sequence ID" value="MBC5753939.1"/>
    <property type="molecule type" value="Genomic_DNA"/>
</dbReference>
<keyword evidence="1" id="KW-0812">Transmembrane</keyword>
<accession>A0ABR7IAE2</accession>
<feature type="transmembrane region" description="Helical" evidence="1">
    <location>
        <begin position="136"/>
        <end position="153"/>
    </location>
</feature>
<protein>
    <submittedName>
        <fullName evidence="2">YfhO family protein</fullName>
    </submittedName>
</protein>
<name>A0ABR7IAE2_9FIRM</name>
<feature type="transmembrane region" description="Helical" evidence="1">
    <location>
        <begin position="109"/>
        <end position="130"/>
    </location>
</feature>
<dbReference type="Pfam" id="PF09586">
    <property type="entry name" value="YfhO"/>
    <property type="match status" value="1"/>
</dbReference>
<feature type="transmembrane region" description="Helical" evidence="1">
    <location>
        <begin position="325"/>
        <end position="347"/>
    </location>
</feature>
<feature type="transmembrane region" description="Helical" evidence="1">
    <location>
        <begin position="438"/>
        <end position="455"/>
    </location>
</feature>
<dbReference type="InterPro" id="IPR018580">
    <property type="entry name" value="Uncharacterised_YfhO"/>
</dbReference>
<keyword evidence="3" id="KW-1185">Reference proteome</keyword>
<dbReference type="PANTHER" id="PTHR38454">
    <property type="entry name" value="INTEGRAL MEMBRANE PROTEIN-RELATED"/>
    <property type="match status" value="1"/>
</dbReference>
<sequence>MKQWIDKQIHAKYTPYVLAFLIPFLVMAAVCAGHGIYPFGENSFLHIDMYHQYAPFFMEFQRKLKAHESLMFSWNLGLGSDFVATFAYYLASPVNWLVVFCSKQHLIEFMTVLVLLKIACSGLFFAIYLGRHFKDNSYLVTLVSMFYALSAYISAYSWNIMWLDCIMLAPLIILGMERLVFEKKGGMYGILLAVSILSNYYISIMICIFLVLYFVVMQIEQKKLDVKSCARFFFYSLLAGGMGAVLLIPEAIALGYSGSGGFHFPEDFSWYFSVFDELARHCMGVTVYTGSDHWPNLYCGVAVLLLLVLYLLNREIPLKKKLIRMLALIFFLLAFANNWLDFIWHGMHFPDSLPGRQSFLYMFVLLTVAFEELRRLKGNRIWHVVVAAVACGAFFVGCALFVDHEMVSMDAILMTAVFLLAYTLLLAIARMAGAYRKICFCMAFFLAVAETGVNMDLTGVVTTNRTQYTAHWEDYEALNAKAAEQTDGFYRIEKWDRMTKNESSLTGYRSASLFSSLMNYSVGTFYRELGMEGGKNYYCYNGATPLLSAMLSVKYMFTTSASEESPLRKPAGESGGIYMYENNYVLPLGFTVPENLEDGWDFTEGTAVLAQNVLARRLGAGEDLLDAIPVEKTDGETVITVTEDSYVYASYGSRMANTITADIGGKRKTFTKCSHVYLLDLGWCKAGTEIKLTCPDVSDLMIQAQAYKLNFDSLNAAYDTLNAQTMTLDEMSDRCVKGHIDMQTAGKLVFSIPCEDGWTLFVDGKETDKEQFLNSLIGVTLEAGSHEIELRYETPGLKEGAMISGFAAAVFGAVTIVLYLKEKKRKKNSC</sequence>
<feature type="transmembrane region" description="Helical" evidence="1">
    <location>
        <begin position="353"/>
        <end position="370"/>
    </location>
</feature>
<dbReference type="PANTHER" id="PTHR38454:SF1">
    <property type="entry name" value="INTEGRAL MEMBRANE PROTEIN"/>
    <property type="match status" value="1"/>
</dbReference>
<feature type="transmembrane region" description="Helical" evidence="1">
    <location>
        <begin position="293"/>
        <end position="313"/>
    </location>
</feature>
<dbReference type="RefSeq" id="WP_186982157.1">
    <property type="nucleotide sequence ID" value="NZ_JACOQH010000004.1"/>
</dbReference>
<feature type="transmembrane region" description="Helical" evidence="1">
    <location>
        <begin position="82"/>
        <end position="102"/>
    </location>
</feature>
<organism evidence="2 3">
    <name type="scientific">Roseburia yibonii</name>
    <dbReference type="NCBI Taxonomy" id="2763063"/>
    <lineage>
        <taxon>Bacteria</taxon>
        <taxon>Bacillati</taxon>
        <taxon>Bacillota</taxon>
        <taxon>Clostridia</taxon>
        <taxon>Lachnospirales</taxon>
        <taxon>Lachnospiraceae</taxon>
        <taxon>Roseburia</taxon>
    </lineage>
</organism>
<evidence type="ECO:0000313" key="3">
    <source>
        <dbReference type="Proteomes" id="UP000621540"/>
    </source>
</evidence>
<feature type="transmembrane region" description="Helical" evidence="1">
    <location>
        <begin position="16"/>
        <end position="37"/>
    </location>
</feature>
<reference evidence="2 3" key="1">
    <citation type="submission" date="2020-08" db="EMBL/GenBank/DDBJ databases">
        <title>Genome public.</title>
        <authorList>
            <person name="Liu C."/>
            <person name="Sun Q."/>
        </authorList>
    </citation>
    <scope>NUCLEOTIDE SEQUENCE [LARGE SCALE GENOMIC DNA]</scope>
    <source>
        <strain evidence="2 3">BX0805</strain>
    </source>
</reference>
<feature type="transmembrane region" description="Helical" evidence="1">
    <location>
        <begin position="187"/>
        <end position="216"/>
    </location>
</feature>
<keyword evidence="1" id="KW-0472">Membrane</keyword>
<feature type="transmembrane region" description="Helical" evidence="1">
    <location>
        <begin position="160"/>
        <end position="181"/>
    </location>
</feature>
<evidence type="ECO:0000313" key="2">
    <source>
        <dbReference type="EMBL" id="MBC5753939.1"/>
    </source>
</evidence>
<evidence type="ECO:0000256" key="1">
    <source>
        <dbReference type="SAM" id="Phobius"/>
    </source>
</evidence>
<feature type="transmembrane region" description="Helical" evidence="1">
    <location>
        <begin position="382"/>
        <end position="402"/>
    </location>
</feature>
<comment type="caution">
    <text evidence="2">The sequence shown here is derived from an EMBL/GenBank/DDBJ whole genome shotgun (WGS) entry which is preliminary data.</text>
</comment>